<organism evidence="12 13">
    <name type="scientific">Pseudomicrostroma glucosiphilum</name>
    <dbReference type="NCBI Taxonomy" id="1684307"/>
    <lineage>
        <taxon>Eukaryota</taxon>
        <taxon>Fungi</taxon>
        <taxon>Dikarya</taxon>
        <taxon>Basidiomycota</taxon>
        <taxon>Ustilaginomycotina</taxon>
        <taxon>Exobasidiomycetes</taxon>
        <taxon>Microstromatales</taxon>
        <taxon>Microstromatales incertae sedis</taxon>
        <taxon>Pseudomicrostroma</taxon>
    </lineage>
</organism>
<dbReference type="PROSITE" id="PS50922">
    <property type="entry name" value="TLC"/>
    <property type="match status" value="1"/>
</dbReference>
<dbReference type="GO" id="GO:0050291">
    <property type="term" value="F:sphingosine N-acyltransferase activity"/>
    <property type="evidence" value="ECO:0007669"/>
    <property type="project" value="InterPro"/>
</dbReference>
<dbReference type="Pfam" id="PF03798">
    <property type="entry name" value="TRAM_LAG1_CLN8"/>
    <property type="match status" value="1"/>
</dbReference>
<keyword evidence="13" id="KW-1185">Reference proteome</keyword>
<keyword evidence="6 10" id="KW-1133">Transmembrane helix</keyword>
<evidence type="ECO:0000256" key="9">
    <source>
        <dbReference type="PROSITE-ProRule" id="PRU00205"/>
    </source>
</evidence>
<feature type="transmembrane region" description="Helical" evidence="10">
    <location>
        <begin position="99"/>
        <end position="116"/>
    </location>
</feature>
<keyword evidence="7 9" id="KW-0472">Membrane</keyword>
<dbReference type="PANTHER" id="PTHR12560">
    <property type="entry name" value="LONGEVITY ASSURANCE FACTOR 1 LAG1"/>
    <property type="match status" value="1"/>
</dbReference>
<gene>
    <name evidence="12" type="ORF">BCV69DRAFT_248986</name>
</gene>
<feature type="transmembrane region" description="Helical" evidence="10">
    <location>
        <begin position="149"/>
        <end position="172"/>
    </location>
</feature>
<evidence type="ECO:0000256" key="2">
    <source>
        <dbReference type="ARBA" id="ARBA00009808"/>
    </source>
</evidence>
<feature type="transmembrane region" description="Helical" evidence="10">
    <location>
        <begin position="39"/>
        <end position="57"/>
    </location>
</feature>
<accession>A0A316U619</accession>
<evidence type="ECO:0000256" key="3">
    <source>
        <dbReference type="ARBA" id="ARBA00022679"/>
    </source>
</evidence>
<comment type="subcellular location">
    <subcellularLocation>
        <location evidence="1">Endoplasmic reticulum membrane</location>
        <topology evidence="1">Multi-pass membrane protein</topology>
    </subcellularLocation>
</comment>
<evidence type="ECO:0000313" key="13">
    <source>
        <dbReference type="Proteomes" id="UP000245942"/>
    </source>
</evidence>
<keyword evidence="3" id="KW-0808">Transferase</keyword>
<evidence type="ECO:0000256" key="10">
    <source>
        <dbReference type="SAM" id="Phobius"/>
    </source>
</evidence>
<keyword evidence="8" id="KW-0325">Glycoprotein</keyword>
<feature type="domain" description="TLC" evidence="11">
    <location>
        <begin position="138"/>
        <end position="358"/>
    </location>
</feature>
<name>A0A316U619_9BASI</name>
<dbReference type="STRING" id="1684307.A0A316U619"/>
<dbReference type="GO" id="GO:0005789">
    <property type="term" value="C:endoplasmic reticulum membrane"/>
    <property type="evidence" value="ECO:0007669"/>
    <property type="project" value="UniProtKB-SubCell"/>
</dbReference>
<dbReference type="Proteomes" id="UP000245942">
    <property type="component" value="Unassembled WGS sequence"/>
</dbReference>
<dbReference type="SMART" id="SM00724">
    <property type="entry name" value="TLC"/>
    <property type="match status" value="1"/>
</dbReference>
<dbReference type="EMBL" id="KZ819327">
    <property type="protein sequence ID" value="PWN20650.1"/>
    <property type="molecule type" value="Genomic_DNA"/>
</dbReference>
<evidence type="ECO:0000256" key="6">
    <source>
        <dbReference type="ARBA" id="ARBA00022989"/>
    </source>
</evidence>
<keyword evidence="4 9" id="KW-0812">Transmembrane</keyword>
<evidence type="ECO:0000313" key="12">
    <source>
        <dbReference type="EMBL" id="PWN20650.1"/>
    </source>
</evidence>
<evidence type="ECO:0000256" key="4">
    <source>
        <dbReference type="ARBA" id="ARBA00022692"/>
    </source>
</evidence>
<feature type="transmembrane region" description="Helical" evidence="10">
    <location>
        <begin position="329"/>
        <end position="348"/>
    </location>
</feature>
<dbReference type="RefSeq" id="XP_025347810.1">
    <property type="nucleotide sequence ID" value="XM_025490320.1"/>
</dbReference>
<keyword evidence="5" id="KW-0256">Endoplasmic reticulum</keyword>
<dbReference type="GeneID" id="37012054"/>
<evidence type="ECO:0000259" key="11">
    <source>
        <dbReference type="PROSITE" id="PS50922"/>
    </source>
</evidence>
<proteinExistence type="inferred from homology"/>
<dbReference type="PIRSF" id="PIRSF005225">
    <property type="entry name" value="LAG1_LAC1"/>
    <property type="match status" value="1"/>
</dbReference>
<protein>
    <submittedName>
        <fullName evidence="12">Longevity assurance proteins LAG1/LAC1</fullName>
    </submittedName>
</protein>
<evidence type="ECO:0000256" key="5">
    <source>
        <dbReference type="ARBA" id="ARBA00022824"/>
    </source>
</evidence>
<dbReference type="AlphaFoldDB" id="A0A316U619"/>
<reference evidence="12 13" key="1">
    <citation type="journal article" date="2018" name="Mol. Biol. Evol.">
        <title>Broad Genomic Sampling Reveals a Smut Pathogenic Ancestry of the Fungal Clade Ustilaginomycotina.</title>
        <authorList>
            <person name="Kijpornyongpan T."/>
            <person name="Mondo S.J."/>
            <person name="Barry K."/>
            <person name="Sandor L."/>
            <person name="Lee J."/>
            <person name="Lipzen A."/>
            <person name="Pangilinan J."/>
            <person name="LaButti K."/>
            <person name="Hainaut M."/>
            <person name="Henrissat B."/>
            <person name="Grigoriev I.V."/>
            <person name="Spatafora J.W."/>
            <person name="Aime M.C."/>
        </authorList>
    </citation>
    <scope>NUCLEOTIDE SEQUENCE [LARGE SCALE GENOMIC DNA]</scope>
    <source>
        <strain evidence="12 13">MCA 4718</strain>
    </source>
</reference>
<dbReference type="InterPro" id="IPR006634">
    <property type="entry name" value="TLC-dom"/>
</dbReference>
<evidence type="ECO:0000256" key="7">
    <source>
        <dbReference type="ARBA" id="ARBA00023136"/>
    </source>
</evidence>
<dbReference type="OrthoDB" id="3053196at2759"/>
<sequence>MASPSRGTEPSPNELKKPERANTFFQDVYMMRWMVSPSASAKIASIFILGYINWQLFTPNVTNPFQPFLFISHKIPVSQVIFEDPKTAINGDTLRYQKGWLDVCFVLFYVIVWSFVRQASVLYIWKPFAVWWGITNETKQVRLMEQGYAFMYWGTFGAFGLYVMSFQESWWFDLQHLWIKYPHWQMRPELKLYYLLQFSYWLQQALVMILKLEKPRKDYYELIAHHIVTLWLIYWSYLINLTMIGTTVFVCMDVPDAWLALSKGLNYLALEKTTAVVFAIFMCTWSYFRIYLSAKTLLSVWYKMLDQVPSHTLEWNPDKGWWLVPWMRYQVFTPLFLLLLLNLFWYYFMWRIMIRSIRGITLADDREEGEYEVGEEKGNQQAVKKE</sequence>
<dbReference type="GO" id="GO:0046513">
    <property type="term" value="P:ceramide biosynthetic process"/>
    <property type="evidence" value="ECO:0007669"/>
    <property type="project" value="InterPro"/>
</dbReference>
<evidence type="ECO:0000256" key="8">
    <source>
        <dbReference type="ARBA" id="ARBA00023180"/>
    </source>
</evidence>
<comment type="similarity">
    <text evidence="2">Belongs to the sphingosine N-acyltransferase family.</text>
</comment>
<evidence type="ECO:0000256" key="1">
    <source>
        <dbReference type="ARBA" id="ARBA00004477"/>
    </source>
</evidence>
<dbReference type="InterPro" id="IPR016439">
    <property type="entry name" value="Lag1/Lac1-like"/>
</dbReference>
<dbReference type="PANTHER" id="PTHR12560:SF11">
    <property type="entry name" value="CERAMIDE SYNTHASE LAC1-RELATED"/>
    <property type="match status" value="1"/>
</dbReference>
<feature type="transmembrane region" description="Helical" evidence="10">
    <location>
        <begin position="273"/>
        <end position="292"/>
    </location>
</feature>